<feature type="transmembrane region" description="Helical" evidence="1">
    <location>
        <begin position="340"/>
        <end position="356"/>
    </location>
</feature>
<dbReference type="EMBL" id="AP012319">
    <property type="protein sequence ID" value="BAL85647.1"/>
    <property type="molecule type" value="Genomic_DNA"/>
</dbReference>
<feature type="transmembrane region" description="Helical" evidence="1">
    <location>
        <begin position="21"/>
        <end position="42"/>
    </location>
</feature>
<keyword evidence="1" id="KW-0472">Membrane</keyword>
<feature type="transmembrane region" description="Helical" evidence="1">
    <location>
        <begin position="515"/>
        <end position="533"/>
    </location>
</feature>
<keyword evidence="3" id="KW-1185">Reference proteome</keyword>
<dbReference type="Proteomes" id="UP000007882">
    <property type="component" value="Chromosome"/>
</dbReference>
<protein>
    <submittedName>
        <fullName evidence="2">Uncharacterized protein</fullName>
    </submittedName>
</protein>
<feature type="transmembrane region" description="Helical" evidence="1">
    <location>
        <begin position="137"/>
        <end position="157"/>
    </location>
</feature>
<feature type="transmembrane region" description="Helical" evidence="1">
    <location>
        <begin position="105"/>
        <end position="125"/>
    </location>
</feature>
<dbReference type="eggNOG" id="ENOG502ZKC6">
    <property type="taxonomic scope" value="Bacteria"/>
</dbReference>
<feature type="transmembrane region" description="Helical" evidence="1">
    <location>
        <begin position="579"/>
        <end position="598"/>
    </location>
</feature>
<dbReference type="RefSeq" id="WP_014440547.1">
    <property type="nucleotide sequence ID" value="NC_017093.1"/>
</dbReference>
<keyword evidence="1" id="KW-0812">Transmembrane</keyword>
<feature type="transmembrane region" description="Helical" evidence="1">
    <location>
        <begin position="466"/>
        <end position="483"/>
    </location>
</feature>
<feature type="transmembrane region" description="Helical" evidence="1">
    <location>
        <begin position="489"/>
        <end position="508"/>
    </location>
</feature>
<dbReference type="HOGENOM" id="CLU_358556_0_0_11"/>
<feature type="transmembrane region" description="Helical" evidence="1">
    <location>
        <begin position="81"/>
        <end position="99"/>
    </location>
</feature>
<evidence type="ECO:0000256" key="1">
    <source>
        <dbReference type="SAM" id="Phobius"/>
    </source>
</evidence>
<keyword evidence="1" id="KW-1133">Transmembrane helix</keyword>
<dbReference type="STRING" id="512565.AMIS_4270"/>
<evidence type="ECO:0000313" key="2">
    <source>
        <dbReference type="EMBL" id="BAL85647.1"/>
    </source>
</evidence>
<feature type="transmembrane region" description="Helical" evidence="1">
    <location>
        <begin position="317"/>
        <end position="334"/>
    </location>
</feature>
<name>I0GY10_ACTM4</name>
<dbReference type="KEGG" id="ams:AMIS_4270"/>
<feature type="transmembrane region" description="Helical" evidence="1">
    <location>
        <begin position="293"/>
        <end position="310"/>
    </location>
</feature>
<feature type="transmembrane region" description="Helical" evidence="1">
    <location>
        <begin position="433"/>
        <end position="454"/>
    </location>
</feature>
<proteinExistence type="predicted"/>
<sequence length="761" mass="81405">MTTLLEAAPVTAPAPHRDRRLWAVVPWLLPAISAFWVLHYYATPDRAIAIYAVYLLLAVVAPGTLVFRAAFGSRGNLPEDLGLGAATGLLVLLAGWAIAAATGLQALLIGWPALVMALFAAVPRLRRHWRTGPGEPLPLGWSAGMAVVVFLVTVWGATVFRTVPLPPYTVELYPDLYYHLALVHEMTRSMPFQVPQLAGETLKYHYLSDADIATGSMITGIEPQLVFLRLWLMPVAAIAVLVFAALARSVSGRWWVAPIAATIGFVGQSITVGNVASPPGIGLPITLLSPSQTYAMPLIGLFVLVAVDVLRGRPLRWAGWTMLPLLALACAGSKSSVLPPLAAGLLLAGAVTLLITRKVPWTTVALLGVVGAGMLAGLKLFAGGGAGTLEPQFLATMRWFLPYQEIIGIPNDVQWGGLVPDGLETASTAARWFVAWAVIWWLIVQSPRLVGLVLPPRKLRDDPVPWLLGGIVIAGVLGMWLLWHPSASQIYFFNAVLPFGGVLTAWALADRVRAWWVPVAGAVAGGLWEIFAPEMTLPAEKTAGAWAWAMAVPLLRTAALVAVVALVAVLIWRGRAARALPVALIAAIAAAGTVGAVSRTVEGLGEPPAVKARANVAVTAAEMKAALWLYRNAGADDLVATNVHCMPMKTKQCNARAFWVAGLGGHRTLVESWAYTDRTVAANGVNDLKYFFQPAPDPEVYALNQRVFEKGDPADVARLREEFGVRWLFADTAAGKVSGPKLKAVAEVAHRSGTVTIYRLY</sequence>
<evidence type="ECO:0000313" key="3">
    <source>
        <dbReference type="Proteomes" id="UP000007882"/>
    </source>
</evidence>
<gene>
    <name evidence="2" type="ordered locus">AMIS_4270</name>
</gene>
<organism evidence="2 3">
    <name type="scientific">Actinoplanes missouriensis (strain ATCC 14538 / DSM 43046 / CBS 188.64 / JCM 3121 / NBRC 102363 / NCIMB 12654 / NRRL B-3342 / UNCC 431)</name>
    <dbReference type="NCBI Taxonomy" id="512565"/>
    <lineage>
        <taxon>Bacteria</taxon>
        <taxon>Bacillati</taxon>
        <taxon>Actinomycetota</taxon>
        <taxon>Actinomycetes</taxon>
        <taxon>Micromonosporales</taxon>
        <taxon>Micromonosporaceae</taxon>
        <taxon>Actinoplanes</taxon>
    </lineage>
</organism>
<dbReference type="AlphaFoldDB" id="I0GY10"/>
<feature type="transmembrane region" description="Helical" evidence="1">
    <location>
        <begin position="226"/>
        <end position="247"/>
    </location>
</feature>
<feature type="transmembrane region" description="Helical" evidence="1">
    <location>
        <begin position="363"/>
        <end position="382"/>
    </location>
</feature>
<feature type="transmembrane region" description="Helical" evidence="1">
    <location>
        <begin position="545"/>
        <end position="572"/>
    </location>
</feature>
<dbReference type="OrthoDB" id="3855595at2"/>
<feature type="transmembrane region" description="Helical" evidence="1">
    <location>
        <begin position="254"/>
        <end position="273"/>
    </location>
</feature>
<accession>I0GY10</accession>
<feature type="transmembrane region" description="Helical" evidence="1">
    <location>
        <begin position="48"/>
        <end position="69"/>
    </location>
</feature>
<reference evidence="2 3" key="1">
    <citation type="submission" date="2012-02" db="EMBL/GenBank/DDBJ databases">
        <title>Complete genome sequence of Actinoplanes missouriensis 431 (= NBRC 102363).</title>
        <authorList>
            <person name="Ohnishi Y."/>
            <person name="Ishikawa J."/>
            <person name="Sekine M."/>
            <person name="Hosoyama A."/>
            <person name="Harada T."/>
            <person name="Narita H."/>
            <person name="Hata T."/>
            <person name="Konno Y."/>
            <person name="Tutikane K."/>
            <person name="Fujita N."/>
            <person name="Horinouchi S."/>
            <person name="Hayakawa M."/>
        </authorList>
    </citation>
    <scope>NUCLEOTIDE SEQUENCE [LARGE SCALE GENOMIC DNA]</scope>
    <source>
        <strain evidence="3">ATCC 14538 / DSM 43046 / CBS 188.64 / JCM 3121 / NBRC 102363 / NCIMB 12654 / NRRL B-3342 / UNCC 431</strain>
    </source>
</reference>
<dbReference type="PATRIC" id="fig|512565.3.peg.432"/>